<dbReference type="OMA" id="WLIEAIL"/>
<dbReference type="GO" id="GO:0085020">
    <property type="term" value="P:protein K6-linked ubiquitination"/>
    <property type="evidence" value="ECO:0007669"/>
    <property type="project" value="TreeGrafter"/>
</dbReference>
<dbReference type="InterPro" id="IPR036770">
    <property type="entry name" value="Ankyrin_rpt-contain_sf"/>
</dbReference>
<keyword evidence="1" id="KW-0479">Metal-binding</keyword>
<dbReference type="PANTHER" id="PTHR24171:SF8">
    <property type="entry name" value="BRCA1-ASSOCIATED RING DOMAIN PROTEIN 1"/>
    <property type="match status" value="1"/>
</dbReference>
<dbReference type="GO" id="GO:0070531">
    <property type="term" value="C:BRCA1-A complex"/>
    <property type="evidence" value="ECO:0007669"/>
    <property type="project" value="TreeGrafter"/>
</dbReference>
<evidence type="ECO:0000256" key="6">
    <source>
        <dbReference type="PROSITE-ProRule" id="PRU00023"/>
    </source>
</evidence>
<evidence type="ECO:0000313" key="11">
    <source>
        <dbReference type="EMBL" id="OXA58028.1"/>
    </source>
</evidence>
<dbReference type="GO" id="GO:0031436">
    <property type="term" value="C:BRCA1-BARD1 complex"/>
    <property type="evidence" value="ECO:0007669"/>
    <property type="project" value="TreeGrafter"/>
</dbReference>
<evidence type="ECO:0000256" key="5">
    <source>
        <dbReference type="ARBA" id="ARBA00023043"/>
    </source>
</evidence>
<proteinExistence type="predicted"/>
<dbReference type="InterPro" id="IPR013083">
    <property type="entry name" value="Znf_RING/FYVE/PHD"/>
</dbReference>
<protein>
    <submittedName>
        <fullName evidence="11">BRCA1-associated RING domain protein 1</fullName>
    </submittedName>
</protein>
<feature type="region of interest" description="Disordered" evidence="8">
    <location>
        <begin position="175"/>
        <end position="381"/>
    </location>
</feature>
<dbReference type="Proteomes" id="UP000198287">
    <property type="component" value="Unassembled WGS sequence"/>
</dbReference>
<dbReference type="PROSITE" id="PS50172">
    <property type="entry name" value="BRCT"/>
    <property type="match status" value="2"/>
</dbReference>
<dbReference type="PROSITE" id="PS00518">
    <property type="entry name" value="ZF_RING_1"/>
    <property type="match status" value="1"/>
</dbReference>
<evidence type="ECO:0000256" key="3">
    <source>
        <dbReference type="ARBA" id="ARBA00022771"/>
    </source>
</evidence>
<evidence type="ECO:0000256" key="7">
    <source>
        <dbReference type="PROSITE-ProRule" id="PRU00175"/>
    </source>
</evidence>
<evidence type="ECO:0000313" key="12">
    <source>
        <dbReference type="Proteomes" id="UP000198287"/>
    </source>
</evidence>
<accession>A0A226ELD3</accession>
<evidence type="ECO:0000256" key="8">
    <source>
        <dbReference type="SAM" id="MobiDB-lite"/>
    </source>
</evidence>
<sequence>METEKEKVSDSDSEKNSEECEEDEGEDMVAKATREQFVQSMKAMEQVCKILRCVKCAGIPTQPREKVYTLGNCFHKYCASCVESMSGKPCVVCDVVGRLNSSLEEDAFSSSLIDALMALKEEMKNMSREELNEIELGDEEASPPLDIDLVTGGPIVPRSATSAESIFGWLNDTTAAQDESSPTTDNIAPTSPPKSPMDNNVRENSPDMFEDSQPSPVVAPNARQNKKRANCSSDASDTEDPPDLVAADSPSRPTKKSKSSPESDSDVDAADDDDDDTDFEEDTFNSTPEMPKLTRMSPDIDTTIVKSSSQEAMPGNTRRNSTRSTVSLDSATTPALGKRRKIAPKASSQPVSLKSTKHTAKSSSKTVVSDETKTISPYSTPIPAKRGDAIIGNKADSPASLGSASFSSTTGKVDKKNAKGETPLHIACRSGQVEKVKQLILAGADPNVQDYAGWTPLHEAINGKASPSCKFELVKLLCEGGSCNPNIPGMDNESAIHEASRGGFQDIVVYLLDYGASPNIRNRVGNLPRDVAATEEIAKLFEDSSIGGNSPDISFVDDPVVLEIQLSNALIYFNCDVSPEELSYVENTLKLKVTKTLQGEVTHMIFNCDSEKKVQYSYDYLHGIANGLWMLSMQWINDSIEAKKVLSPSSFEVQSCDVLESERSAPTSARTNKELGNPGLFHGFCFYLYKNSAFDNIGKTMLAALVKSTGGEVINREPNPSVVDPLEYPIRFHVPKQDSHKLTLTSHIILYDDKNKPPASKMHNMEHIKVLKVRWMIDSLGDFSLKDPDNYLS</sequence>
<dbReference type="SUPFAM" id="SSF57850">
    <property type="entry name" value="RING/U-box"/>
    <property type="match status" value="1"/>
</dbReference>
<dbReference type="GO" id="GO:0004842">
    <property type="term" value="F:ubiquitin-protein transferase activity"/>
    <property type="evidence" value="ECO:0007669"/>
    <property type="project" value="TreeGrafter"/>
</dbReference>
<keyword evidence="3 7" id="KW-0863">Zinc-finger</keyword>
<feature type="domain" description="RING-type" evidence="9">
    <location>
        <begin position="53"/>
        <end position="94"/>
    </location>
</feature>
<dbReference type="OrthoDB" id="2384350at2759"/>
<dbReference type="InterPro" id="IPR001357">
    <property type="entry name" value="BRCT_dom"/>
</dbReference>
<comment type="caution">
    <text evidence="11">The sequence shown here is derived from an EMBL/GenBank/DDBJ whole genome shotgun (WGS) entry which is preliminary data.</text>
</comment>
<feature type="compositionally biased region" description="Polar residues" evidence="8">
    <location>
        <begin position="175"/>
        <end position="189"/>
    </location>
</feature>
<dbReference type="InterPro" id="IPR036420">
    <property type="entry name" value="BRCT_dom_sf"/>
</dbReference>
<reference evidence="11 12" key="1">
    <citation type="submission" date="2015-12" db="EMBL/GenBank/DDBJ databases">
        <title>The genome of Folsomia candida.</title>
        <authorList>
            <person name="Faddeeva A."/>
            <person name="Derks M.F."/>
            <person name="Anvar Y."/>
            <person name="Smit S."/>
            <person name="Van Straalen N."/>
            <person name="Roelofs D."/>
        </authorList>
    </citation>
    <scope>NUCLEOTIDE SEQUENCE [LARGE SCALE GENOMIC DNA]</scope>
    <source>
        <strain evidence="11 12">VU population</strain>
        <tissue evidence="11">Whole body</tissue>
    </source>
</reference>
<feature type="repeat" description="ANK" evidence="6">
    <location>
        <begin position="419"/>
        <end position="451"/>
    </location>
</feature>
<feature type="region of interest" description="Disordered" evidence="8">
    <location>
        <begin position="1"/>
        <end position="28"/>
    </location>
</feature>
<keyword evidence="4" id="KW-0862">Zinc</keyword>
<dbReference type="AlphaFoldDB" id="A0A226ELD3"/>
<dbReference type="Gene3D" id="3.40.50.10190">
    <property type="entry name" value="BRCT domain"/>
    <property type="match status" value="2"/>
</dbReference>
<dbReference type="EMBL" id="LNIX01000003">
    <property type="protein sequence ID" value="OXA58028.1"/>
    <property type="molecule type" value="Genomic_DNA"/>
</dbReference>
<dbReference type="SMART" id="SM00248">
    <property type="entry name" value="ANK"/>
    <property type="match status" value="3"/>
</dbReference>
<dbReference type="PANTHER" id="PTHR24171">
    <property type="entry name" value="ANKYRIN REPEAT DOMAIN-CONTAINING PROTEIN 39-RELATED"/>
    <property type="match status" value="1"/>
</dbReference>
<feature type="domain" description="BRCT" evidence="10">
    <location>
        <begin position="592"/>
        <end position="653"/>
    </location>
</feature>
<evidence type="ECO:0000259" key="9">
    <source>
        <dbReference type="PROSITE" id="PS50089"/>
    </source>
</evidence>
<dbReference type="GO" id="GO:0008270">
    <property type="term" value="F:zinc ion binding"/>
    <property type="evidence" value="ECO:0007669"/>
    <property type="project" value="UniProtKB-KW"/>
</dbReference>
<dbReference type="PROSITE" id="PS50089">
    <property type="entry name" value="ZF_RING_2"/>
    <property type="match status" value="1"/>
</dbReference>
<feature type="repeat" description="ANK" evidence="6">
    <location>
        <begin position="491"/>
        <end position="523"/>
    </location>
</feature>
<dbReference type="Gene3D" id="3.30.40.10">
    <property type="entry name" value="Zinc/RING finger domain, C3HC4 (zinc finger)"/>
    <property type="match status" value="1"/>
</dbReference>
<dbReference type="InterPro" id="IPR001841">
    <property type="entry name" value="Znf_RING"/>
</dbReference>
<evidence type="ECO:0000256" key="2">
    <source>
        <dbReference type="ARBA" id="ARBA00022737"/>
    </source>
</evidence>
<dbReference type="STRING" id="158441.A0A226ELD3"/>
<organism evidence="11 12">
    <name type="scientific">Folsomia candida</name>
    <name type="common">Springtail</name>
    <dbReference type="NCBI Taxonomy" id="158441"/>
    <lineage>
        <taxon>Eukaryota</taxon>
        <taxon>Metazoa</taxon>
        <taxon>Ecdysozoa</taxon>
        <taxon>Arthropoda</taxon>
        <taxon>Hexapoda</taxon>
        <taxon>Collembola</taxon>
        <taxon>Entomobryomorpha</taxon>
        <taxon>Isotomoidea</taxon>
        <taxon>Isotomidae</taxon>
        <taxon>Proisotominae</taxon>
        <taxon>Folsomia</taxon>
    </lineage>
</organism>
<dbReference type="InterPro" id="IPR017907">
    <property type="entry name" value="Znf_RING_CS"/>
</dbReference>
<feature type="compositionally biased region" description="Acidic residues" evidence="8">
    <location>
        <begin position="263"/>
        <end position="283"/>
    </location>
</feature>
<dbReference type="Pfam" id="PF12796">
    <property type="entry name" value="Ank_2"/>
    <property type="match status" value="1"/>
</dbReference>
<gene>
    <name evidence="11" type="ORF">Fcan01_07802</name>
</gene>
<keyword evidence="12" id="KW-1185">Reference proteome</keyword>
<dbReference type="PROSITE" id="PS50088">
    <property type="entry name" value="ANK_REPEAT"/>
    <property type="match status" value="2"/>
</dbReference>
<feature type="region of interest" description="Disordered" evidence="8">
    <location>
        <begin position="396"/>
        <end position="418"/>
    </location>
</feature>
<feature type="compositionally biased region" description="Basic and acidic residues" evidence="8">
    <location>
        <begin position="1"/>
        <end position="18"/>
    </location>
</feature>
<feature type="domain" description="BRCT" evidence="10">
    <location>
        <begin position="676"/>
        <end position="793"/>
    </location>
</feature>
<dbReference type="PROSITE" id="PS50297">
    <property type="entry name" value="ANK_REP_REGION"/>
    <property type="match status" value="2"/>
</dbReference>
<feature type="compositionally biased region" description="Low complexity" evidence="8">
    <location>
        <begin position="397"/>
        <end position="411"/>
    </location>
</feature>
<name>A0A226ELD3_FOLCA</name>
<dbReference type="InterPro" id="IPR002110">
    <property type="entry name" value="Ankyrin_rpt"/>
</dbReference>
<feature type="compositionally biased region" description="Polar residues" evidence="8">
    <location>
        <begin position="304"/>
        <end position="333"/>
    </location>
</feature>
<keyword evidence="2" id="KW-0677">Repeat</keyword>
<keyword evidence="5 6" id="KW-0040">ANK repeat</keyword>
<evidence type="ECO:0000256" key="4">
    <source>
        <dbReference type="ARBA" id="ARBA00022833"/>
    </source>
</evidence>
<evidence type="ECO:0000256" key="1">
    <source>
        <dbReference type="ARBA" id="ARBA00022723"/>
    </source>
</evidence>
<dbReference type="SUPFAM" id="SSF48403">
    <property type="entry name" value="Ankyrin repeat"/>
    <property type="match status" value="1"/>
</dbReference>
<dbReference type="PRINTS" id="PR01415">
    <property type="entry name" value="ANKYRIN"/>
</dbReference>
<dbReference type="SUPFAM" id="SSF52113">
    <property type="entry name" value="BRCT domain"/>
    <property type="match status" value="2"/>
</dbReference>
<dbReference type="Gene3D" id="1.25.40.20">
    <property type="entry name" value="Ankyrin repeat-containing domain"/>
    <property type="match status" value="1"/>
</dbReference>
<evidence type="ECO:0000259" key="10">
    <source>
        <dbReference type="PROSITE" id="PS50172"/>
    </source>
</evidence>
<dbReference type="SMART" id="SM00292">
    <property type="entry name" value="BRCT"/>
    <property type="match status" value="2"/>
</dbReference>